<protein>
    <submittedName>
        <fullName evidence="2">Uncharacterized protein</fullName>
    </submittedName>
</protein>
<keyword evidence="1" id="KW-1133">Transmembrane helix</keyword>
<evidence type="ECO:0000313" key="2">
    <source>
        <dbReference type="EMBL" id="KRY59775.1"/>
    </source>
</evidence>
<keyword evidence="3" id="KW-1185">Reference proteome</keyword>
<dbReference type="EMBL" id="JYDI01000010">
    <property type="protein sequence ID" value="KRY59775.1"/>
    <property type="molecule type" value="Genomic_DNA"/>
</dbReference>
<dbReference type="OrthoDB" id="10321234at2759"/>
<comment type="caution">
    <text evidence="2">The sequence shown here is derived from an EMBL/GenBank/DDBJ whole genome shotgun (WGS) entry which is preliminary data.</text>
</comment>
<dbReference type="STRING" id="45882.A0A0V1DE52"/>
<evidence type="ECO:0000256" key="1">
    <source>
        <dbReference type="SAM" id="Phobius"/>
    </source>
</evidence>
<dbReference type="Proteomes" id="UP000054653">
    <property type="component" value="Unassembled WGS sequence"/>
</dbReference>
<name>A0A0V1DE52_TRIBR</name>
<proteinExistence type="predicted"/>
<dbReference type="AlphaFoldDB" id="A0A0V1DE52"/>
<organism evidence="2 3">
    <name type="scientific">Trichinella britovi</name>
    <name type="common">Parasitic roundworm</name>
    <dbReference type="NCBI Taxonomy" id="45882"/>
    <lineage>
        <taxon>Eukaryota</taxon>
        <taxon>Metazoa</taxon>
        <taxon>Ecdysozoa</taxon>
        <taxon>Nematoda</taxon>
        <taxon>Enoplea</taxon>
        <taxon>Dorylaimia</taxon>
        <taxon>Trichinellida</taxon>
        <taxon>Trichinellidae</taxon>
        <taxon>Trichinella</taxon>
    </lineage>
</organism>
<keyword evidence="1" id="KW-0472">Membrane</keyword>
<keyword evidence="1" id="KW-0812">Transmembrane</keyword>
<sequence>MATQMTEYCFIYTWTQPVLLHYSISRNCLQYIVFIPEFPFHYDIFLFVLSLFLNITEIVCLFLCIVSKATKAMDDDAVENKLCNILIESDDDGATTDICSRNEKTIDEEGISSHEAWLMYAAREEYIKKRDYNNRIQRRFVEIEKIYLKKKKSFLEQLSYCSSPEVDQMPGICNKKSVEEFLTCDKKNKHAETIRIQMRQSISADETLSGIVFSEDNAFLLMRMLKSINDKFLLIHQNISNIIKSLENFSSKQESKQHLDADDLDNTICKEQSRYILEECQMSIEEAYFFIKLTADYFSDNGGKYCDVISGVAGITDGLLVTTRDTKILKPLTDSEIAATFKQADFQSVLESANDFPLETDHIQINPTLLDERCLSTASAMESLNVELKLPTLELIDGGAFYENCLNFINDIAMKSQNCASDLSLKVYECLNLDSWEALSEMINNLPNMYKKFDNFENLYFYIIGKYVISEITDNCNSLEVVITKILLICQVYPRFFNFMLYMIYAIVPEFIPFFPSPASPQPSKLNLANCNNLCYLYTKMLCEPYPLMQILGNHHPKAHPSAASGKFRFNVLLIWLKNYLRIAPVTNDSALLFSLILQHMNPTLKSLKKSIIMPILNDILKKYFPGNKFQQTVGFINLHSAVENLC</sequence>
<evidence type="ECO:0000313" key="3">
    <source>
        <dbReference type="Proteomes" id="UP000054653"/>
    </source>
</evidence>
<accession>A0A0V1DE52</accession>
<feature type="transmembrane region" description="Helical" evidence="1">
    <location>
        <begin position="44"/>
        <end position="66"/>
    </location>
</feature>
<reference evidence="2 3" key="1">
    <citation type="submission" date="2015-01" db="EMBL/GenBank/DDBJ databases">
        <title>Evolution of Trichinella species and genotypes.</title>
        <authorList>
            <person name="Korhonen P.K."/>
            <person name="Edoardo P."/>
            <person name="Giuseppe L.R."/>
            <person name="Gasser R.B."/>
        </authorList>
    </citation>
    <scope>NUCLEOTIDE SEQUENCE [LARGE SCALE GENOMIC DNA]</scope>
    <source>
        <strain evidence="2">ISS120</strain>
    </source>
</reference>
<gene>
    <name evidence="2" type="ORF">T03_8136</name>
</gene>
<dbReference type="OMA" id="ISSHEAW"/>